<dbReference type="GO" id="GO:0003697">
    <property type="term" value="F:single-stranded DNA binding"/>
    <property type="evidence" value="ECO:0007669"/>
    <property type="project" value="InterPro"/>
</dbReference>
<sequence>MAYKKKDDIKINKKHGGKEFTNNFRFVGLVKPVRKKDPETDSWYDAEIFETTVTQTKKNRRVLQFNIETAPYNELKVELSGMERDLVYAYSSVHKKTVPLPWADRNDKTKLPDETYHVITPEWDVTEQLAKIVKPGMWVEVQGQYEFDSFENNNGEEIKLVKRIIKRVYPLKNGEVEIKGVKDGDQFKVYDSEEDGIWLGSGKAKEGVAKVKVGWLNPDGGDLFIAKITDDGEGKRFKVSYTDDVVETDKIKVSNNIQSEVRVVEADGKYNYVPHVRDFASEDFKEHNKFEMQLGIKSTYQDEETKDTKVNGVYLDHGKEKSVPKDVELIVYYKEPEEGKKPFADAFVSLKRGDFLVVEGIDNNRAQFTQVEVAESEEENPFEDVGEKVASFETVSTGTRKGLEILRYIVGTWKSEFLSEEEISNEKKPNEDPFAEVTVDDDDLPF</sequence>
<proteinExistence type="predicted"/>
<keyword evidence="4" id="KW-1185">Reference proteome</keyword>
<protein>
    <submittedName>
        <fullName evidence="3">Uncharacterized protein</fullName>
    </submittedName>
</protein>
<reference evidence="3 4" key="1">
    <citation type="submission" date="2020-02" db="EMBL/GenBank/DDBJ databases">
        <title>Genome sequencing, annotation and comparative genomic analysis of Bacillus tequilensis EA-CB0015, an effective biological control agent against Pseudocercospora fijiensis in banana plants.</title>
        <authorList>
            <person name="Cuellar-Gaviria T.Z."/>
            <person name="Ju K.-S."/>
            <person name="Villegas-Escobar V."/>
        </authorList>
    </citation>
    <scope>NUCLEOTIDE SEQUENCE [LARGE SCALE GENOMIC DNA]</scope>
    <source>
        <strain evidence="3 4">EA-CB0015</strain>
    </source>
</reference>
<evidence type="ECO:0000313" key="3">
    <source>
        <dbReference type="EMBL" id="QIW80051.1"/>
    </source>
</evidence>
<evidence type="ECO:0000256" key="2">
    <source>
        <dbReference type="SAM" id="MobiDB-lite"/>
    </source>
</evidence>
<evidence type="ECO:0000313" key="4">
    <source>
        <dbReference type="Proteomes" id="UP000501914"/>
    </source>
</evidence>
<dbReference type="AlphaFoldDB" id="A0A6H0WHN0"/>
<organism evidence="3 4">
    <name type="scientific">Bacillus tequilensis</name>
    <dbReference type="NCBI Taxonomy" id="227866"/>
    <lineage>
        <taxon>Bacteria</taxon>
        <taxon>Bacillati</taxon>
        <taxon>Bacillota</taxon>
        <taxon>Bacilli</taxon>
        <taxon>Bacillales</taxon>
        <taxon>Bacillaceae</taxon>
        <taxon>Bacillus</taxon>
    </lineage>
</organism>
<dbReference type="Proteomes" id="UP000501914">
    <property type="component" value="Chromosome"/>
</dbReference>
<dbReference type="RefSeq" id="WP_167872506.1">
    <property type="nucleotide sequence ID" value="NZ_CP048852.1"/>
</dbReference>
<name>A0A6H0WHN0_9BACI</name>
<gene>
    <name evidence="3" type="ORF">G4P54_09645</name>
</gene>
<dbReference type="EMBL" id="CP048852">
    <property type="protein sequence ID" value="QIW80051.1"/>
    <property type="molecule type" value="Genomic_DNA"/>
</dbReference>
<keyword evidence="1" id="KW-0238">DNA-binding</keyword>
<dbReference type="KEGG" id="bteq:G4P54_09645"/>
<evidence type="ECO:0000256" key="1">
    <source>
        <dbReference type="PROSITE-ProRule" id="PRU00252"/>
    </source>
</evidence>
<dbReference type="InterPro" id="IPR000424">
    <property type="entry name" value="Primosome_PriB/ssb"/>
</dbReference>
<accession>A0A6H0WHN0</accession>
<dbReference type="PROSITE" id="PS50935">
    <property type="entry name" value="SSB"/>
    <property type="match status" value="1"/>
</dbReference>
<feature type="region of interest" description="Disordered" evidence="2">
    <location>
        <begin position="422"/>
        <end position="446"/>
    </location>
</feature>